<evidence type="ECO:0000313" key="2">
    <source>
        <dbReference type="EMBL" id="KAF3810029.1"/>
    </source>
</evidence>
<dbReference type="RefSeq" id="XP_045269188.1">
    <property type="nucleotide sequence ID" value="XM_045402570.1"/>
</dbReference>
<evidence type="ECO:0000256" key="1">
    <source>
        <dbReference type="SAM" id="SignalP"/>
    </source>
</evidence>
<dbReference type="GeneID" id="69009640"/>
<organism evidence="2 3">
    <name type="scientific">Colletotrichum gloeosporioides</name>
    <name type="common">Anthracnose fungus</name>
    <name type="synonym">Glomerella cingulata</name>
    <dbReference type="NCBI Taxonomy" id="474922"/>
    <lineage>
        <taxon>Eukaryota</taxon>
        <taxon>Fungi</taxon>
        <taxon>Dikarya</taxon>
        <taxon>Ascomycota</taxon>
        <taxon>Pezizomycotina</taxon>
        <taxon>Sordariomycetes</taxon>
        <taxon>Hypocreomycetidae</taxon>
        <taxon>Glomerellales</taxon>
        <taxon>Glomerellaceae</taxon>
        <taxon>Colletotrichum</taxon>
        <taxon>Colletotrichum gloeosporioides species complex</taxon>
    </lineage>
</organism>
<keyword evidence="1" id="KW-0732">Signal</keyword>
<keyword evidence="3" id="KW-1185">Reference proteome</keyword>
<feature type="signal peptide" evidence="1">
    <location>
        <begin position="1"/>
        <end position="19"/>
    </location>
</feature>
<dbReference type="Pfam" id="PF19271">
    <property type="entry name" value="Nis1"/>
    <property type="match status" value="1"/>
</dbReference>
<reference evidence="2" key="2">
    <citation type="submission" date="2020-03" db="EMBL/GenBank/DDBJ databases">
        <authorList>
            <person name="Fu F.-F."/>
            <person name="Chen J."/>
        </authorList>
    </citation>
    <scope>NUCLEOTIDE SEQUENCE</scope>
    <source>
        <strain evidence="2">Lc1</strain>
    </source>
</reference>
<dbReference type="EMBL" id="WVTB01000013">
    <property type="protein sequence ID" value="KAF3810029.1"/>
    <property type="molecule type" value="Genomic_DNA"/>
</dbReference>
<evidence type="ECO:0008006" key="4">
    <source>
        <dbReference type="Google" id="ProtNLM"/>
    </source>
</evidence>
<sequence length="163" mass="17166">MQFRASIAAAASLFALANARIYGIAFPETVKAGDQVNAIIETENYIQSVQDVAIAFGIAPEASAYPGTLSTVIGSFYLGPGKLPRGPRGRHKFVLNMFQIEKSNVLDNITETVTIPAELAAGTYVVSAGVYSLYGASSSTTLTNYNVTITVGDATSENYVGSQ</sequence>
<proteinExistence type="predicted"/>
<evidence type="ECO:0000313" key="3">
    <source>
        <dbReference type="Proteomes" id="UP000613401"/>
    </source>
</evidence>
<dbReference type="InterPro" id="IPR045469">
    <property type="entry name" value="Nis1"/>
</dbReference>
<comment type="caution">
    <text evidence="2">The sequence shown here is derived from an EMBL/GenBank/DDBJ whole genome shotgun (WGS) entry which is preliminary data.</text>
</comment>
<dbReference type="AlphaFoldDB" id="A0A8H4CU78"/>
<accession>A0A8H4CU78</accession>
<name>A0A8H4CU78_COLGL</name>
<dbReference type="Proteomes" id="UP000613401">
    <property type="component" value="Unassembled WGS sequence"/>
</dbReference>
<reference evidence="2" key="1">
    <citation type="journal article" date="2020" name="Phytopathology">
        <title>Genome sequence and comparative analysis of Colletotrichum gloeosporioides isolated from Liriodendron leaves.</title>
        <authorList>
            <person name="Fu F.F."/>
            <person name="Hao Z."/>
            <person name="Wang P."/>
            <person name="Lu Y."/>
            <person name="Xue L.J."/>
            <person name="Wei G."/>
            <person name="Tian Y."/>
            <person name="Baishi H."/>
            <person name="Xu H."/>
            <person name="Shi J."/>
            <person name="Cheng T."/>
            <person name="Wang G."/>
            <person name="Yi Y."/>
            <person name="Chen J."/>
        </authorList>
    </citation>
    <scope>NUCLEOTIDE SEQUENCE</scope>
    <source>
        <strain evidence="2">Lc1</strain>
    </source>
</reference>
<feature type="chain" id="PRO_5034349847" description="Secreted protein NIS1" evidence="1">
    <location>
        <begin position="20"/>
        <end position="163"/>
    </location>
</feature>
<gene>
    <name evidence="2" type="ORF">GCG54_00002478</name>
</gene>
<protein>
    <recommendedName>
        <fullName evidence="4">Secreted protein NIS1</fullName>
    </recommendedName>
</protein>